<dbReference type="GO" id="GO:0000974">
    <property type="term" value="C:Prp19 complex"/>
    <property type="evidence" value="ECO:0007669"/>
    <property type="project" value="TreeGrafter"/>
</dbReference>
<dbReference type="GO" id="GO:0008380">
    <property type="term" value="P:RNA splicing"/>
    <property type="evidence" value="ECO:0007669"/>
    <property type="project" value="UniProtKB-KW"/>
</dbReference>
<dbReference type="RefSeq" id="XP_004356189.1">
    <property type="nucleotide sequence ID" value="XM_004356136.1"/>
</dbReference>
<comment type="similarity">
    <text evidence="2">Belongs to the SPF27 family.</text>
</comment>
<gene>
    <name evidence="8" type="primary">spf27</name>
    <name evidence="8" type="ORF">DFA_08701</name>
</gene>
<dbReference type="OrthoDB" id="205794at2759"/>
<keyword evidence="4" id="KW-0747">Spliceosome</keyword>
<accession>F4Q3U9</accession>
<dbReference type="KEGG" id="dfa:DFA_08701"/>
<dbReference type="Proteomes" id="UP000007797">
    <property type="component" value="Unassembled WGS sequence"/>
</dbReference>
<sequence length="242" mass="28519">MKVIIEGSENIDSLPYIDAPLTEDELNMVTNMVQEEMKKFNPPNYLEQLGELRTDIDQSKFQFVGEELKRVELGEKIKPLNLTRYKVEAPQASQKTSKEAWEASVDNAKAQYLHQETRRTNLQLLQRHGGQLWESYLDNDIQNIQDQLTCRLKETKEEIERTNVQRKIEQDQIRSRLVGNQQKWYELVSKNKEIDFACLELEKEIDRLQQLKLDQQQQQQQQQQNKINNNNNGDGNDNDSRQ</sequence>
<evidence type="ECO:0000256" key="7">
    <source>
        <dbReference type="SAM" id="MobiDB-lite"/>
    </source>
</evidence>
<dbReference type="EMBL" id="GL883021">
    <property type="protein sequence ID" value="EGG17705.1"/>
    <property type="molecule type" value="Genomic_DNA"/>
</dbReference>
<organism evidence="8 9">
    <name type="scientific">Cavenderia fasciculata</name>
    <name type="common">Slime mold</name>
    <name type="synonym">Dictyostelium fasciculatum</name>
    <dbReference type="NCBI Taxonomy" id="261658"/>
    <lineage>
        <taxon>Eukaryota</taxon>
        <taxon>Amoebozoa</taxon>
        <taxon>Evosea</taxon>
        <taxon>Eumycetozoa</taxon>
        <taxon>Dictyostelia</taxon>
        <taxon>Acytosteliales</taxon>
        <taxon>Cavenderiaceae</taxon>
        <taxon>Cavenderia</taxon>
    </lineage>
</organism>
<comment type="subcellular location">
    <subcellularLocation>
        <location evidence="1">Nucleus</location>
    </subcellularLocation>
</comment>
<dbReference type="Pfam" id="PF05700">
    <property type="entry name" value="BCAS2"/>
    <property type="match status" value="1"/>
</dbReference>
<keyword evidence="6" id="KW-0539">Nucleus</keyword>
<evidence type="ECO:0000256" key="2">
    <source>
        <dbReference type="ARBA" id="ARBA00010788"/>
    </source>
</evidence>
<feature type="compositionally biased region" description="Low complexity" evidence="7">
    <location>
        <begin position="212"/>
        <end position="235"/>
    </location>
</feature>
<dbReference type="GeneID" id="14869392"/>
<evidence type="ECO:0000256" key="4">
    <source>
        <dbReference type="ARBA" id="ARBA00022728"/>
    </source>
</evidence>
<evidence type="ECO:0000256" key="3">
    <source>
        <dbReference type="ARBA" id="ARBA00022664"/>
    </source>
</evidence>
<dbReference type="PANTHER" id="PTHR13296">
    <property type="entry name" value="BCAS2 PROTEIN"/>
    <property type="match status" value="1"/>
</dbReference>
<dbReference type="GO" id="GO:0071013">
    <property type="term" value="C:catalytic step 2 spliceosome"/>
    <property type="evidence" value="ECO:0007669"/>
    <property type="project" value="TreeGrafter"/>
</dbReference>
<evidence type="ECO:0000256" key="5">
    <source>
        <dbReference type="ARBA" id="ARBA00023187"/>
    </source>
</evidence>
<dbReference type="PANTHER" id="PTHR13296:SF0">
    <property type="entry name" value="PRE-MRNA-SPLICING FACTOR SPF27"/>
    <property type="match status" value="1"/>
</dbReference>
<name>F4Q3U9_CACFS</name>
<dbReference type="GO" id="GO:0071011">
    <property type="term" value="C:precatalytic spliceosome"/>
    <property type="evidence" value="ECO:0007669"/>
    <property type="project" value="TreeGrafter"/>
</dbReference>
<dbReference type="GO" id="GO:0006397">
    <property type="term" value="P:mRNA processing"/>
    <property type="evidence" value="ECO:0007669"/>
    <property type="project" value="UniProtKB-KW"/>
</dbReference>
<dbReference type="InterPro" id="IPR008409">
    <property type="entry name" value="SPF27"/>
</dbReference>
<dbReference type="AlphaFoldDB" id="F4Q3U9"/>
<keyword evidence="5" id="KW-0508">mRNA splicing</keyword>
<dbReference type="OMA" id="SAWQESI"/>
<evidence type="ECO:0000313" key="9">
    <source>
        <dbReference type="Proteomes" id="UP000007797"/>
    </source>
</evidence>
<evidence type="ECO:0000256" key="1">
    <source>
        <dbReference type="ARBA" id="ARBA00004123"/>
    </source>
</evidence>
<feature type="region of interest" description="Disordered" evidence="7">
    <location>
        <begin position="212"/>
        <end position="242"/>
    </location>
</feature>
<evidence type="ECO:0000256" key="6">
    <source>
        <dbReference type="ARBA" id="ARBA00023242"/>
    </source>
</evidence>
<keyword evidence="3" id="KW-0507">mRNA processing</keyword>
<proteinExistence type="inferred from homology"/>
<keyword evidence="9" id="KW-1185">Reference proteome</keyword>
<protein>
    <submittedName>
        <fullName evidence="8">Spliceosome-associated protein</fullName>
    </submittedName>
</protein>
<reference evidence="9" key="1">
    <citation type="journal article" date="2011" name="Genome Res.">
        <title>Phylogeny-wide analysis of social amoeba genomes highlights ancient origins for complex intercellular communication.</title>
        <authorList>
            <person name="Heidel A.J."/>
            <person name="Lawal H.M."/>
            <person name="Felder M."/>
            <person name="Schilde C."/>
            <person name="Helps N.R."/>
            <person name="Tunggal B."/>
            <person name="Rivero F."/>
            <person name="John U."/>
            <person name="Schleicher M."/>
            <person name="Eichinger L."/>
            <person name="Platzer M."/>
            <person name="Noegel A.A."/>
            <person name="Schaap P."/>
            <person name="Gloeckner G."/>
        </authorList>
    </citation>
    <scope>NUCLEOTIDE SEQUENCE [LARGE SCALE GENOMIC DNA]</scope>
    <source>
        <strain evidence="9">SH3</strain>
    </source>
</reference>
<evidence type="ECO:0000313" key="8">
    <source>
        <dbReference type="EMBL" id="EGG17705.1"/>
    </source>
</evidence>
<dbReference type="STRING" id="1054147.F4Q3U9"/>